<dbReference type="InterPro" id="IPR005064">
    <property type="entry name" value="BUG"/>
</dbReference>
<comment type="similarity">
    <text evidence="1">Belongs to the UPF0065 (bug) family.</text>
</comment>
<reference evidence="2 3" key="1">
    <citation type="submission" date="2018-10" db="EMBL/GenBank/DDBJ databases">
        <authorList>
            <person name="Criscuolo A."/>
        </authorList>
    </citation>
    <scope>NUCLEOTIDE SEQUENCE [LARGE SCALE GENOMIC DNA]</scope>
    <source>
        <strain evidence="2">DnA1</strain>
    </source>
</reference>
<keyword evidence="2" id="KW-0675">Receptor</keyword>
<dbReference type="PANTHER" id="PTHR42928">
    <property type="entry name" value="TRICARBOXYLATE-BINDING PROTEIN"/>
    <property type="match status" value="1"/>
</dbReference>
<dbReference type="EMBL" id="UWPJ01000012">
    <property type="protein sequence ID" value="VCU69270.1"/>
    <property type="molecule type" value="Genomic_DNA"/>
</dbReference>
<dbReference type="OrthoDB" id="8678477at2"/>
<dbReference type="NCBIfam" id="TIGR01409">
    <property type="entry name" value="TAT_signal_seq"/>
    <property type="match status" value="1"/>
</dbReference>
<evidence type="ECO:0000256" key="1">
    <source>
        <dbReference type="ARBA" id="ARBA00006987"/>
    </source>
</evidence>
<dbReference type="InterPro" id="IPR042100">
    <property type="entry name" value="Bug_dom1"/>
</dbReference>
<name>A0A3P4B0L1_9BURK</name>
<dbReference type="CDD" id="cd07012">
    <property type="entry name" value="PBP2_Bug_TTT"/>
    <property type="match status" value="1"/>
</dbReference>
<evidence type="ECO:0000313" key="2">
    <source>
        <dbReference type="EMBL" id="VCU69270.1"/>
    </source>
</evidence>
<organism evidence="2 3">
    <name type="scientific">Pigmentiphaga humi</name>
    <dbReference type="NCBI Taxonomy" id="2478468"/>
    <lineage>
        <taxon>Bacteria</taxon>
        <taxon>Pseudomonadati</taxon>
        <taxon>Pseudomonadota</taxon>
        <taxon>Betaproteobacteria</taxon>
        <taxon>Burkholderiales</taxon>
        <taxon>Alcaligenaceae</taxon>
        <taxon>Pigmentiphaga</taxon>
    </lineage>
</organism>
<dbReference type="Gene3D" id="3.40.190.150">
    <property type="entry name" value="Bordetella uptake gene, domain 1"/>
    <property type="match status" value="1"/>
</dbReference>
<sequence length="322" mass="34444">MHRRHFLGTLAAGAGASVLSPVHAQPSGFPSRPIRMLVGFAPGGATDVAFRVLAQNAAGILKQPVVVENKPGAGMVIPAQLMQSTPPDGYTIAQVAVSVFRAPYLVKTNWDPLKDLKYIIGLASYSFGLVVPASSPIRTLADYLAYAKARPGELSYGTPGTLSSPHLTMEDLAFQAGVKFNHVPFKGGAEALAALLGGHIMSLADGPSWAQHVESGQLRLLATGGETRSARFSAAPTLRELGYDIVQNAPFGLAAPRDTDPGVVRVLHDAFKRSMDMDNYRAALKQYDLDAAYLSSEQFTRFAAETTEKEGRLIDRIGLRKL</sequence>
<dbReference type="InterPro" id="IPR019546">
    <property type="entry name" value="TAT_signal_bac_arc"/>
</dbReference>
<evidence type="ECO:0000313" key="3">
    <source>
        <dbReference type="Proteomes" id="UP000277294"/>
    </source>
</evidence>
<proteinExistence type="inferred from homology"/>
<dbReference type="PIRSF" id="PIRSF017082">
    <property type="entry name" value="YflP"/>
    <property type="match status" value="1"/>
</dbReference>
<keyword evidence="3" id="KW-1185">Reference proteome</keyword>
<dbReference type="Gene3D" id="3.40.190.10">
    <property type="entry name" value="Periplasmic binding protein-like II"/>
    <property type="match status" value="1"/>
</dbReference>
<accession>A0A3P4B0L1</accession>
<dbReference type="Pfam" id="PF03401">
    <property type="entry name" value="TctC"/>
    <property type="match status" value="1"/>
</dbReference>
<dbReference type="RefSeq" id="WP_124078619.1">
    <property type="nucleotide sequence ID" value="NZ_UWPJ01000012.1"/>
</dbReference>
<gene>
    <name evidence="2" type="ORF">PIGHUM_01331</name>
</gene>
<dbReference type="AlphaFoldDB" id="A0A3P4B0L1"/>
<dbReference type="SUPFAM" id="SSF53850">
    <property type="entry name" value="Periplasmic binding protein-like II"/>
    <property type="match status" value="1"/>
</dbReference>
<dbReference type="PANTHER" id="PTHR42928:SF5">
    <property type="entry name" value="BLR1237 PROTEIN"/>
    <property type="match status" value="1"/>
</dbReference>
<dbReference type="Proteomes" id="UP000277294">
    <property type="component" value="Unassembled WGS sequence"/>
</dbReference>
<protein>
    <submittedName>
        <fullName evidence="2">Tripartite tricarboxylate transporter family receptor</fullName>
    </submittedName>
</protein>